<dbReference type="RefSeq" id="XP_004993631.1">
    <property type="nucleotide sequence ID" value="XM_004993574.1"/>
</dbReference>
<evidence type="ECO:0000256" key="8">
    <source>
        <dbReference type="ARBA" id="ARBA00023242"/>
    </source>
</evidence>
<evidence type="ECO:0000256" key="5">
    <source>
        <dbReference type="ARBA" id="ARBA00022664"/>
    </source>
</evidence>
<dbReference type="InterPro" id="IPR001163">
    <property type="entry name" value="Sm_dom_euk/arc"/>
</dbReference>
<reference evidence="13" key="1">
    <citation type="submission" date="2009-08" db="EMBL/GenBank/DDBJ databases">
        <title>Annotation of Salpingoeca rosetta.</title>
        <authorList>
            <consortium name="The Broad Institute Genome Sequencing Platform"/>
            <person name="Russ C."/>
            <person name="Cuomo C."/>
            <person name="Burger G."/>
            <person name="Gray M.W."/>
            <person name="Holland P.W.H."/>
            <person name="King N."/>
            <person name="Lang F.B.F."/>
            <person name="Roger A.J."/>
            <person name="Ruiz-Trillo I."/>
            <person name="Young S.K."/>
            <person name="Zeng Q."/>
            <person name="Gargeya S."/>
            <person name="Alvarado L."/>
            <person name="Berlin A."/>
            <person name="Chapman S.B."/>
            <person name="Chen Z."/>
            <person name="Freedman E."/>
            <person name="Gellesch M."/>
            <person name="Goldberg J."/>
            <person name="Griggs A."/>
            <person name="Gujja S."/>
            <person name="Heilman E."/>
            <person name="Heiman D."/>
            <person name="Howarth C."/>
            <person name="Mehta T."/>
            <person name="Neiman D."/>
            <person name="Pearson M."/>
            <person name="Roberts A."/>
            <person name="Saif S."/>
            <person name="Shea T."/>
            <person name="Shenoy N."/>
            <person name="Sisk P."/>
            <person name="Stolte C."/>
            <person name="Sykes S."/>
            <person name="White J."/>
            <person name="Yandava C."/>
            <person name="Haas B."/>
            <person name="Nusbaum C."/>
            <person name="Birren B."/>
        </authorList>
    </citation>
    <scope>NUCLEOTIDE SEQUENCE [LARGE SCALE GENOMIC DNA]</scope>
    <source>
        <strain evidence="13">ATCC 50818</strain>
    </source>
</reference>
<feature type="domain" description="Sm" evidence="12">
    <location>
        <begin position="4"/>
        <end position="85"/>
    </location>
</feature>
<dbReference type="Proteomes" id="UP000007799">
    <property type="component" value="Unassembled WGS sequence"/>
</dbReference>
<evidence type="ECO:0000256" key="2">
    <source>
        <dbReference type="ARBA" id="ARBA00004496"/>
    </source>
</evidence>
<keyword evidence="5" id="KW-0507">mRNA processing</keyword>
<dbReference type="CDD" id="cd01717">
    <property type="entry name" value="Sm_B"/>
    <property type="match status" value="1"/>
</dbReference>
<dbReference type="AlphaFoldDB" id="F2UB56"/>
<evidence type="ECO:0000313" key="13">
    <source>
        <dbReference type="EMBL" id="EGD74069.1"/>
    </source>
</evidence>
<dbReference type="STRING" id="946362.F2UB56"/>
<dbReference type="KEGG" id="sre:PTSG_12357"/>
<dbReference type="FunCoup" id="F2UB56">
    <property type="interactions" value="1387"/>
</dbReference>
<keyword evidence="14" id="KW-1185">Reference proteome</keyword>
<dbReference type="GO" id="GO:0000398">
    <property type="term" value="P:mRNA splicing, via spliceosome"/>
    <property type="evidence" value="ECO:0007669"/>
    <property type="project" value="TreeGrafter"/>
</dbReference>
<dbReference type="InterPro" id="IPR050914">
    <property type="entry name" value="snRNP_SmB/NAA38-like"/>
</dbReference>
<dbReference type="GeneID" id="16074207"/>
<name>F2UB56_SALR5</name>
<dbReference type="GO" id="GO:0071013">
    <property type="term" value="C:catalytic step 2 spliceosome"/>
    <property type="evidence" value="ECO:0007669"/>
    <property type="project" value="TreeGrafter"/>
</dbReference>
<dbReference type="SUPFAM" id="SSF50182">
    <property type="entry name" value="Sm-like ribonucleoproteins"/>
    <property type="match status" value="1"/>
</dbReference>
<dbReference type="EMBL" id="GL832967">
    <property type="protein sequence ID" value="EGD74069.1"/>
    <property type="molecule type" value="Genomic_DNA"/>
</dbReference>
<evidence type="ECO:0000256" key="3">
    <source>
        <dbReference type="ARBA" id="ARBA00009123"/>
    </source>
</evidence>
<feature type="compositionally biased region" description="Pro residues" evidence="11">
    <location>
        <begin position="167"/>
        <end position="180"/>
    </location>
</feature>
<feature type="compositionally biased region" description="Pro residues" evidence="11">
    <location>
        <begin position="187"/>
        <end position="212"/>
    </location>
</feature>
<dbReference type="OrthoDB" id="2020720at2759"/>
<dbReference type="GO" id="GO:0003723">
    <property type="term" value="F:RNA binding"/>
    <property type="evidence" value="ECO:0007669"/>
    <property type="project" value="UniProtKB-KW"/>
</dbReference>
<dbReference type="InterPro" id="IPR047575">
    <property type="entry name" value="Sm"/>
</dbReference>
<accession>F2UB56</accession>
<evidence type="ECO:0000256" key="6">
    <source>
        <dbReference type="ARBA" id="ARBA00022884"/>
    </source>
</evidence>
<keyword evidence="9" id="KW-0687">Ribonucleoprotein</keyword>
<evidence type="ECO:0000256" key="10">
    <source>
        <dbReference type="ARBA" id="ARBA00041355"/>
    </source>
</evidence>
<dbReference type="PROSITE" id="PS52002">
    <property type="entry name" value="SM"/>
    <property type="match status" value="1"/>
</dbReference>
<dbReference type="GO" id="GO:0005737">
    <property type="term" value="C:cytoplasm"/>
    <property type="evidence" value="ECO:0007669"/>
    <property type="project" value="UniProtKB-SubCell"/>
</dbReference>
<dbReference type="InterPro" id="IPR010920">
    <property type="entry name" value="LSM_dom_sf"/>
</dbReference>
<dbReference type="Gene3D" id="2.30.30.100">
    <property type="match status" value="1"/>
</dbReference>
<evidence type="ECO:0000256" key="11">
    <source>
        <dbReference type="SAM" id="MobiDB-lite"/>
    </source>
</evidence>
<dbReference type="GO" id="GO:0005686">
    <property type="term" value="C:U2 snRNP"/>
    <property type="evidence" value="ECO:0007669"/>
    <property type="project" value="TreeGrafter"/>
</dbReference>
<dbReference type="PANTHER" id="PTHR10701">
    <property type="entry name" value="SMALL NUCLEAR RIBONUCLEOPROTEIN-ASSOCIATED PROTEIN B AND N"/>
    <property type="match status" value="1"/>
</dbReference>
<proteinExistence type="inferred from homology"/>
<dbReference type="PANTHER" id="PTHR10701:SF0">
    <property type="entry name" value="SMALL NUCLEAR RIBONUCLEOPROTEIN-ASSOCIATED PROTEIN B"/>
    <property type="match status" value="1"/>
</dbReference>
<dbReference type="SMART" id="SM00651">
    <property type="entry name" value="Sm"/>
    <property type="match status" value="1"/>
</dbReference>
<dbReference type="GO" id="GO:0005687">
    <property type="term" value="C:U4 snRNP"/>
    <property type="evidence" value="ECO:0007669"/>
    <property type="project" value="TreeGrafter"/>
</dbReference>
<feature type="region of interest" description="Disordered" evidence="11">
    <location>
        <begin position="124"/>
        <end position="212"/>
    </location>
</feature>
<evidence type="ECO:0000256" key="1">
    <source>
        <dbReference type="ARBA" id="ARBA00004123"/>
    </source>
</evidence>
<dbReference type="GO" id="GO:0005685">
    <property type="term" value="C:U1 snRNP"/>
    <property type="evidence" value="ECO:0007669"/>
    <property type="project" value="TreeGrafter"/>
</dbReference>
<dbReference type="GO" id="GO:0071004">
    <property type="term" value="C:U2-type prespliceosome"/>
    <property type="evidence" value="ECO:0007669"/>
    <property type="project" value="TreeGrafter"/>
</dbReference>
<sequence length="212" mass="22309">MPPGKSNKILKYMNYRMRVTTEDGRMLVGTFMAYDKHMNMVLSDCEEFRTVKAKKGTDEQTQKRALGFILLRGENVVSMAVEGPPPQEEKRTVKVAAPGPGVGRAAGRGIVTQINAPPVGLAGPARGVGGPAPSNMMPQQSAPPPGARPPMPPPPGMGGPPGMRPMGGPPGMPRGPPPRPGMGMPPGFRPGMPPPNMPFRPPPGFGRGMPPQ</sequence>
<evidence type="ECO:0000313" key="14">
    <source>
        <dbReference type="Proteomes" id="UP000007799"/>
    </source>
</evidence>
<keyword evidence="7" id="KW-0508">mRNA splicing</keyword>
<gene>
    <name evidence="13" type="ORF">PTSG_12357</name>
</gene>
<dbReference type="Pfam" id="PF01423">
    <property type="entry name" value="LSM"/>
    <property type="match status" value="1"/>
</dbReference>
<dbReference type="GO" id="GO:0005682">
    <property type="term" value="C:U5 snRNP"/>
    <property type="evidence" value="ECO:0007669"/>
    <property type="project" value="TreeGrafter"/>
</dbReference>
<dbReference type="eggNOG" id="KOG3168">
    <property type="taxonomic scope" value="Eukaryota"/>
</dbReference>
<dbReference type="GO" id="GO:0070990">
    <property type="term" value="F:snRNP binding"/>
    <property type="evidence" value="ECO:0007669"/>
    <property type="project" value="TreeGrafter"/>
</dbReference>
<dbReference type="InParanoid" id="F2UB56"/>
<evidence type="ECO:0000256" key="9">
    <source>
        <dbReference type="ARBA" id="ARBA00023274"/>
    </source>
</evidence>
<evidence type="ECO:0000256" key="4">
    <source>
        <dbReference type="ARBA" id="ARBA00022490"/>
    </source>
</evidence>
<feature type="compositionally biased region" description="Pro residues" evidence="11">
    <location>
        <begin position="141"/>
        <end position="158"/>
    </location>
</feature>
<keyword evidence="8" id="KW-0539">Nucleus</keyword>
<keyword evidence="4" id="KW-0963">Cytoplasm</keyword>
<keyword evidence="6" id="KW-0694">RNA-binding</keyword>
<dbReference type="GO" id="GO:0046540">
    <property type="term" value="C:U4/U6 x U5 tri-snRNP complex"/>
    <property type="evidence" value="ECO:0007669"/>
    <property type="project" value="TreeGrafter"/>
</dbReference>
<dbReference type="OMA" id="KMINYRM"/>
<organism evidence="14">
    <name type="scientific">Salpingoeca rosetta (strain ATCC 50818 / BSB-021)</name>
    <dbReference type="NCBI Taxonomy" id="946362"/>
    <lineage>
        <taxon>Eukaryota</taxon>
        <taxon>Choanoflagellata</taxon>
        <taxon>Craspedida</taxon>
        <taxon>Salpingoecidae</taxon>
        <taxon>Salpingoeca</taxon>
    </lineage>
</organism>
<comment type="similarity">
    <text evidence="3">Belongs to the snRNP SmB/SmN family.</text>
</comment>
<comment type="subcellular location">
    <subcellularLocation>
        <location evidence="2">Cytoplasm</location>
    </subcellularLocation>
    <subcellularLocation>
        <location evidence="1">Nucleus</location>
    </subcellularLocation>
</comment>
<evidence type="ECO:0000256" key="7">
    <source>
        <dbReference type="ARBA" id="ARBA00023187"/>
    </source>
</evidence>
<evidence type="ECO:0000259" key="12">
    <source>
        <dbReference type="PROSITE" id="PS52002"/>
    </source>
</evidence>
<protein>
    <recommendedName>
        <fullName evidence="10">Sm protein B</fullName>
    </recommendedName>
</protein>